<sequence>MATRPSWNGLHGYQRFREVRRLSFPHPARQRSLCSSLTKAALSKAAGFRRELRRAEAREEEEEEEKEAAVVVAGEGGGRERLRSPLGSFRLCSAPLDPPRLLSGGSALRLPMSDVLAAAAAVGTRFEPSAANGLGGGGDGGGDSCPAGGAGDDEKKPRLTPPLSPSSENEDSDQRPESTFQAAATSENDALQCRLQSGSPVNAEATKDCGSADDGLKEQDVEGKEEILTDQHQHPKEEAVVRMTKYPDPQGPGDIVMIQSEYTGAVDVLTAELETTDLLGEQKKARPPPLIPPTTWTSAKIREFKTKMTKEKNARMVVKRGEVLTVRVPTHPDGKRVCWEFATEDYDIGFGVYFDWTSVTSTEITVQVSESSDEDDDDEEFEGPIPVGDVERGSRSYLRTRYGEIMPVYRRDSHREVQYTQSLLNMSNTRAFILVLLEEETIKTDCVNQVQYKALKHFTDKTEIYWINEVYWKEENELQSRANRCHVLENISRRNMMAFSPSFSSTPHSFHCTTEMDIGSNKCRQKCYQTHLPLPLPKHLVVFGLGDWSRYSQKTSIIVEILVNPNVKPQKIGKLGPETSRCLVWEGDWRVDVLMASLKQEENGNPVKLLLTVEEQLLNSTPTRPFQATEPNQSPVLPEDTGQRLDEPPESKNGSSVMPVKEPALERKEFSPPMETLLMLPAPETTAASVDCEEARNKTCTSNSARLKTRRVLFELLASNRQQESEDLEVKELQVCPSPRWCHAMCLSDPETAVLIGGEGTNQQFCQDALWKLEIDNDFWFPMDLPAPGSMPQCSRGHSATYDPETKRIYIFGGMREAKRYSNIHVLDTASWKWLHVSAKGKVPTLAYHSATIYRKELFVFGGAFPKMSSLEMGACSNTLFVFNPEYEIWYQPIVEGEKPLPRLGHSATLLRNKLIIFGGQKTSFYLNDTHILDLGFMEYISVPFLSGQPSARSFHAAIPVSDQKVLISGGCGVRGAFRDAFTFHLDTLTWSAVKHSDLCSVPRAGHTLLNLTYAPQTDADKENQGKHNACTVLVFGGSDRAGKFYNSTSKLQLDLEVTRSSLDPA</sequence>
<accession>A0AA35JT71</accession>
<proteinExistence type="predicted"/>
<keyword evidence="5" id="KW-1185">Reference proteome</keyword>
<dbReference type="Pfam" id="PF13415">
    <property type="entry name" value="Beta-prop_FBX42"/>
    <property type="match status" value="1"/>
</dbReference>
<evidence type="ECO:0000313" key="4">
    <source>
        <dbReference type="EMBL" id="CAI5764308.1"/>
    </source>
</evidence>
<dbReference type="PANTHER" id="PTHR22973">
    <property type="entry name" value="LD35087P"/>
    <property type="match status" value="1"/>
</dbReference>
<feature type="compositionally biased region" description="Basic and acidic residues" evidence="2">
    <location>
        <begin position="641"/>
        <end position="650"/>
    </location>
</feature>
<dbReference type="InterPro" id="IPR015915">
    <property type="entry name" value="Kelch-typ_b-propeller"/>
</dbReference>
<dbReference type="InterPro" id="IPR011043">
    <property type="entry name" value="Gal_Oxase/kelch_b-propeller"/>
</dbReference>
<feature type="region of interest" description="Disordered" evidence="2">
    <location>
        <begin position="622"/>
        <end position="668"/>
    </location>
</feature>
<dbReference type="PANTHER" id="PTHR22973:SF3">
    <property type="entry name" value="PROTEIN TMED8"/>
    <property type="match status" value="1"/>
</dbReference>
<feature type="compositionally biased region" description="Polar residues" evidence="2">
    <location>
        <begin position="177"/>
        <end position="200"/>
    </location>
</feature>
<dbReference type="SUPFAM" id="SSF101576">
    <property type="entry name" value="Supernatant protein factor (SPF), C-terminal domain"/>
    <property type="match status" value="1"/>
</dbReference>
<evidence type="ECO:0000256" key="2">
    <source>
        <dbReference type="SAM" id="MobiDB-lite"/>
    </source>
</evidence>
<feature type="region of interest" description="Disordered" evidence="2">
    <location>
        <begin position="369"/>
        <end position="390"/>
    </location>
</feature>
<protein>
    <submittedName>
        <fullName evidence="4">1-like acyl-CoA-binding domain-containing 4-like</fullName>
    </submittedName>
</protein>
<feature type="compositionally biased region" description="Polar residues" evidence="2">
    <location>
        <begin position="622"/>
        <end position="635"/>
    </location>
</feature>
<organism evidence="4 5">
    <name type="scientific">Podarcis lilfordi</name>
    <name type="common">Lilford's wall lizard</name>
    <dbReference type="NCBI Taxonomy" id="74358"/>
    <lineage>
        <taxon>Eukaryota</taxon>
        <taxon>Metazoa</taxon>
        <taxon>Chordata</taxon>
        <taxon>Craniata</taxon>
        <taxon>Vertebrata</taxon>
        <taxon>Euteleostomi</taxon>
        <taxon>Lepidosauria</taxon>
        <taxon>Squamata</taxon>
        <taxon>Bifurcata</taxon>
        <taxon>Unidentata</taxon>
        <taxon>Episquamata</taxon>
        <taxon>Laterata</taxon>
        <taxon>Lacertibaenia</taxon>
        <taxon>Lacertidae</taxon>
        <taxon>Podarcis</taxon>
    </lineage>
</organism>
<dbReference type="Pfam" id="PF13897">
    <property type="entry name" value="GOLD_2"/>
    <property type="match status" value="1"/>
</dbReference>
<feature type="domain" description="GOLD" evidence="3">
    <location>
        <begin position="318"/>
        <end position="418"/>
    </location>
</feature>
<dbReference type="Gene3D" id="2.120.10.80">
    <property type="entry name" value="Kelch-type beta propeller"/>
    <property type="match status" value="2"/>
</dbReference>
<reference evidence="4" key="1">
    <citation type="submission" date="2022-12" db="EMBL/GenBank/DDBJ databases">
        <authorList>
            <person name="Alioto T."/>
            <person name="Alioto T."/>
            <person name="Gomez Garrido J."/>
        </authorList>
    </citation>
    <scope>NUCLEOTIDE SEQUENCE</scope>
</reference>
<dbReference type="EMBL" id="OX395126">
    <property type="protein sequence ID" value="CAI5764308.1"/>
    <property type="molecule type" value="Genomic_DNA"/>
</dbReference>
<evidence type="ECO:0000259" key="3">
    <source>
        <dbReference type="Pfam" id="PF13897"/>
    </source>
</evidence>
<dbReference type="InterPro" id="IPR036598">
    <property type="entry name" value="GOLD_dom_sf"/>
</dbReference>
<feature type="compositionally biased region" description="Acidic residues" evidence="2">
    <location>
        <begin position="371"/>
        <end position="382"/>
    </location>
</feature>
<feature type="region of interest" description="Disordered" evidence="2">
    <location>
        <begin position="127"/>
        <end position="216"/>
    </location>
</feature>
<evidence type="ECO:0000256" key="1">
    <source>
        <dbReference type="ARBA" id="ARBA00022990"/>
    </source>
</evidence>
<keyword evidence="1" id="KW-0007">Acetylation</keyword>
<feature type="region of interest" description="Disordered" evidence="2">
    <location>
        <begin position="57"/>
        <end position="79"/>
    </location>
</feature>
<dbReference type="SUPFAM" id="SSF50965">
    <property type="entry name" value="Galactose oxidase, central domain"/>
    <property type="match status" value="1"/>
</dbReference>
<dbReference type="AlphaFoldDB" id="A0AA35JT71"/>
<dbReference type="InterPro" id="IPR052269">
    <property type="entry name" value="Golgi-PI4KB_interaction"/>
</dbReference>
<evidence type="ECO:0000313" key="5">
    <source>
        <dbReference type="Proteomes" id="UP001178461"/>
    </source>
</evidence>
<dbReference type="InterPro" id="IPR009038">
    <property type="entry name" value="GOLD_dom"/>
</dbReference>
<gene>
    <name evidence="4" type="ORF">PODLI_1B018096</name>
</gene>
<dbReference type="Proteomes" id="UP001178461">
    <property type="component" value="Chromosome 1"/>
</dbReference>
<dbReference type="Gene3D" id="2.60.120.680">
    <property type="entry name" value="GOLD domain"/>
    <property type="match status" value="1"/>
</dbReference>
<name>A0AA35JT71_9SAUR</name>
<feature type="compositionally biased region" description="Gly residues" evidence="2">
    <location>
        <begin position="133"/>
        <end position="143"/>
    </location>
</feature>